<accession>A0ABD0KEU1</accession>
<evidence type="ECO:0000313" key="3">
    <source>
        <dbReference type="Proteomes" id="UP001519460"/>
    </source>
</evidence>
<evidence type="ECO:0000256" key="1">
    <source>
        <dbReference type="SAM" id="MobiDB-lite"/>
    </source>
</evidence>
<protein>
    <submittedName>
        <fullName evidence="2">Uncharacterized protein</fullName>
    </submittedName>
</protein>
<name>A0ABD0KEU1_9CAEN</name>
<feature type="compositionally biased region" description="Basic and acidic residues" evidence="1">
    <location>
        <begin position="100"/>
        <end position="110"/>
    </location>
</feature>
<keyword evidence="3" id="KW-1185">Reference proteome</keyword>
<proteinExistence type="predicted"/>
<evidence type="ECO:0000313" key="2">
    <source>
        <dbReference type="EMBL" id="KAK7485674.1"/>
    </source>
</evidence>
<sequence length="132" mass="14724">MAGVSSSWRLERYARYITTNKSAVTGEWKYYKDSSTGQLVMTLTDTDYLVDGTRRFRVKFRASDTESASAICENASRKLSKFFPVKLTHLSPAQNADKNTVADESDKGADSSRTLNGEITIGHLAQVNRTDF</sequence>
<dbReference type="PANTHER" id="PTHR34921">
    <property type="entry name" value="MEIOTIC RECOMBINATION PROTEIN REC114"/>
    <property type="match status" value="1"/>
</dbReference>
<dbReference type="EMBL" id="JACVVK020000191">
    <property type="protein sequence ID" value="KAK7485674.1"/>
    <property type="molecule type" value="Genomic_DNA"/>
</dbReference>
<dbReference type="InterPro" id="IPR029168">
    <property type="entry name" value="REC114L"/>
</dbReference>
<dbReference type="PANTHER" id="PTHR34921:SF1">
    <property type="entry name" value="MEIOTIC RECOMBINATION PROTEIN REC114"/>
    <property type="match status" value="1"/>
</dbReference>
<gene>
    <name evidence="2" type="ORF">BaRGS_00023123</name>
</gene>
<dbReference type="AlphaFoldDB" id="A0ABD0KEU1"/>
<reference evidence="2 3" key="1">
    <citation type="journal article" date="2023" name="Sci. Data">
        <title>Genome assembly of the Korean intertidal mud-creeper Batillaria attramentaria.</title>
        <authorList>
            <person name="Patra A.K."/>
            <person name="Ho P.T."/>
            <person name="Jun S."/>
            <person name="Lee S.J."/>
            <person name="Kim Y."/>
            <person name="Won Y.J."/>
        </authorList>
    </citation>
    <scope>NUCLEOTIDE SEQUENCE [LARGE SCALE GENOMIC DNA]</scope>
    <source>
        <strain evidence="2">Wonlab-2016</strain>
    </source>
</reference>
<feature type="region of interest" description="Disordered" evidence="1">
    <location>
        <begin position="94"/>
        <end position="113"/>
    </location>
</feature>
<comment type="caution">
    <text evidence="2">The sequence shown here is derived from an EMBL/GenBank/DDBJ whole genome shotgun (WGS) entry which is preliminary data.</text>
</comment>
<dbReference type="Proteomes" id="UP001519460">
    <property type="component" value="Unassembled WGS sequence"/>
</dbReference>
<organism evidence="2 3">
    <name type="scientific">Batillaria attramentaria</name>
    <dbReference type="NCBI Taxonomy" id="370345"/>
    <lineage>
        <taxon>Eukaryota</taxon>
        <taxon>Metazoa</taxon>
        <taxon>Spiralia</taxon>
        <taxon>Lophotrochozoa</taxon>
        <taxon>Mollusca</taxon>
        <taxon>Gastropoda</taxon>
        <taxon>Caenogastropoda</taxon>
        <taxon>Sorbeoconcha</taxon>
        <taxon>Cerithioidea</taxon>
        <taxon>Batillariidae</taxon>
        <taxon>Batillaria</taxon>
    </lineage>
</organism>